<reference evidence="1 2" key="1">
    <citation type="submission" date="2020-08" db="EMBL/GenBank/DDBJ databases">
        <title>Genomic Encyclopedia of Type Strains, Phase IV (KMG-IV): sequencing the most valuable type-strain genomes for metagenomic binning, comparative biology and taxonomic classification.</title>
        <authorList>
            <person name="Goeker M."/>
        </authorList>
    </citation>
    <scope>NUCLEOTIDE SEQUENCE [LARGE SCALE GENOMIC DNA]</scope>
    <source>
        <strain evidence="1 2">DSM 27057</strain>
    </source>
</reference>
<proteinExistence type="predicted"/>
<dbReference type="RefSeq" id="WP_183624126.1">
    <property type="nucleotide sequence ID" value="NZ_JACIDX010000005.1"/>
</dbReference>
<sequence length="61" mass="6750">MDLNQLYFRHQLLLMQANSASDEGTGLKYEAKAAGVARSIMAFQEDLGAWAARSWQAECGQ</sequence>
<gene>
    <name evidence="1" type="ORF">GGR38_001485</name>
</gene>
<protein>
    <submittedName>
        <fullName evidence="1">Uncharacterized protein</fullName>
    </submittedName>
</protein>
<evidence type="ECO:0000313" key="1">
    <source>
        <dbReference type="EMBL" id="MBB3954546.1"/>
    </source>
</evidence>
<dbReference type="AlphaFoldDB" id="A0A7W6CKB6"/>
<keyword evidence="2" id="KW-1185">Reference proteome</keyword>
<evidence type="ECO:0000313" key="2">
    <source>
        <dbReference type="Proteomes" id="UP000548867"/>
    </source>
</evidence>
<name>A0A7W6CKB6_9SPHN</name>
<dbReference type="EMBL" id="JACIDX010000005">
    <property type="protein sequence ID" value="MBB3954546.1"/>
    <property type="molecule type" value="Genomic_DNA"/>
</dbReference>
<dbReference type="Proteomes" id="UP000548867">
    <property type="component" value="Unassembled WGS sequence"/>
</dbReference>
<comment type="caution">
    <text evidence="1">The sequence shown here is derived from an EMBL/GenBank/DDBJ whole genome shotgun (WGS) entry which is preliminary data.</text>
</comment>
<organism evidence="1 2">
    <name type="scientific">Novosphingobium sediminicola</name>
    <dbReference type="NCBI Taxonomy" id="563162"/>
    <lineage>
        <taxon>Bacteria</taxon>
        <taxon>Pseudomonadati</taxon>
        <taxon>Pseudomonadota</taxon>
        <taxon>Alphaproteobacteria</taxon>
        <taxon>Sphingomonadales</taxon>
        <taxon>Sphingomonadaceae</taxon>
        <taxon>Novosphingobium</taxon>
    </lineage>
</organism>
<accession>A0A7W6CKB6</accession>